<dbReference type="Proteomes" id="UP001321520">
    <property type="component" value="Chromosome"/>
</dbReference>
<dbReference type="EMBL" id="CP098023">
    <property type="protein sequence ID" value="WKD51112.1"/>
    <property type="molecule type" value="Genomic_DNA"/>
</dbReference>
<accession>A0ABY9EFX5</accession>
<evidence type="ECO:0000313" key="2">
    <source>
        <dbReference type="EMBL" id="WKD51112.1"/>
    </source>
</evidence>
<keyword evidence="1" id="KW-1133">Transmembrane helix</keyword>
<evidence type="ECO:0000256" key="1">
    <source>
        <dbReference type="SAM" id="Phobius"/>
    </source>
</evidence>
<keyword evidence="1" id="KW-0472">Membrane</keyword>
<evidence type="ECO:0000313" key="3">
    <source>
        <dbReference type="Proteomes" id="UP001321520"/>
    </source>
</evidence>
<sequence length="137" mass="15451">MRIDYPLFWANSKLPTRAPSFYLKWLAFLFVGNIVVLFAQAIAEIDMARISVLFETIALLMFISCFCLCITTLYNKKPKLGFWLETYFPSVAENKAINLLSKGSSSLNHWALVIFCYLLLASIVAIALSLAVQTIKS</sequence>
<name>A0ABY9EFX5_9GAMM</name>
<evidence type="ECO:0008006" key="4">
    <source>
        <dbReference type="Google" id="ProtNLM"/>
    </source>
</evidence>
<feature type="transmembrane region" description="Helical" evidence="1">
    <location>
        <begin position="110"/>
        <end position="132"/>
    </location>
</feature>
<dbReference type="RefSeq" id="WP_301418071.1">
    <property type="nucleotide sequence ID" value="NZ_CP098023.1"/>
</dbReference>
<feature type="transmembrane region" description="Helical" evidence="1">
    <location>
        <begin position="52"/>
        <end position="74"/>
    </location>
</feature>
<organism evidence="2 3">
    <name type="scientific">Microbulbifer spongiae</name>
    <dbReference type="NCBI Taxonomy" id="2944933"/>
    <lineage>
        <taxon>Bacteria</taxon>
        <taxon>Pseudomonadati</taxon>
        <taxon>Pseudomonadota</taxon>
        <taxon>Gammaproteobacteria</taxon>
        <taxon>Cellvibrionales</taxon>
        <taxon>Microbulbiferaceae</taxon>
        <taxon>Microbulbifer</taxon>
    </lineage>
</organism>
<gene>
    <name evidence="2" type="ORF">M8T91_06725</name>
</gene>
<proteinExistence type="predicted"/>
<keyword evidence="1" id="KW-0812">Transmembrane</keyword>
<feature type="transmembrane region" description="Helical" evidence="1">
    <location>
        <begin position="20"/>
        <end position="40"/>
    </location>
</feature>
<keyword evidence="3" id="KW-1185">Reference proteome</keyword>
<reference evidence="2 3" key="1">
    <citation type="submission" date="2022-05" db="EMBL/GenBank/DDBJ databases">
        <title>Microbulbifer sp. nov., isolated from sponge.</title>
        <authorList>
            <person name="Gao L."/>
        </authorList>
    </citation>
    <scope>NUCLEOTIDE SEQUENCE [LARGE SCALE GENOMIC DNA]</scope>
    <source>
        <strain evidence="2 3">MI-G</strain>
    </source>
</reference>
<protein>
    <recommendedName>
        <fullName evidence="4">DUF805 domain-containing protein</fullName>
    </recommendedName>
</protein>